<evidence type="ECO:0000313" key="1">
    <source>
        <dbReference type="EMBL" id="GKV06392.1"/>
    </source>
</evidence>
<protein>
    <submittedName>
        <fullName evidence="1">Uncharacterized protein</fullName>
    </submittedName>
</protein>
<dbReference type="Proteomes" id="UP001054252">
    <property type="component" value="Unassembled WGS sequence"/>
</dbReference>
<evidence type="ECO:0000313" key="2">
    <source>
        <dbReference type="Proteomes" id="UP001054252"/>
    </source>
</evidence>
<dbReference type="AlphaFoldDB" id="A0AAV5IX17"/>
<keyword evidence="2" id="KW-1185">Reference proteome</keyword>
<proteinExistence type="predicted"/>
<organism evidence="1 2">
    <name type="scientific">Rubroshorea leprosula</name>
    <dbReference type="NCBI Taxonomy" id="152421"/>
    <lineage>
        <taxon>Eukaryota</taxon>
        <taxon>Viridiplantae</taxon>
        <taxon>Streptophyta</taxon>
        <taxon>Embryophyta</taxon>
        <taxon>Tracheophyta</taxon>
        <taxon>Spermatophyta</taxon>
        <taxon>Magnoliopsida</taxon>
        <taxon>eudicotyledons</taxon>
        <taxon>Gunneridae</taxon>
        <taxon>Pentapetalae</taxon>
        <taxon>rosids</taxon>
        <taxon>malvids</taxon>
        <taxon>Malvales</taxon>
        <taxon>Dipterocarpaceae</taxon>
        <taxon>Rubroshorea</taxon>
    </lineage>
</organism>
<sequence length="42" mass="4616">MAFLNPTKGLNHVLSPKLGKNPYLSTSHLQKSRATISSFFSP</sequence>
<dbReference type="EMBL" id="BPVZ01000025">
    <property type="protein sequence ID" value="GKV06392.1"/>
    <property type="molecule type" value="Genomic_DNA"/>
</dbReference>
<comment type="caution">
    <text evidence="1">The sequence shown here is derived from an EMBL/GenBank/DDBJ whole genome shotgun (WGS) entry which is preliminary data.</text>
</comment>
<reference evidence="1 2" key="1">
    <citation type="journal article" date="2021" name="Commun. Biol.">
        <title>The genome of Shorea leprosula (Dipterocarpaceae) highlights the ecological relevance of drought in aseasonal tropical rainforests.</title>
        <authorList>
            <person name="Ng K.K.S."/>
            <person name="Kobayashi M.J."/>
            <person name="Fawcett J.A."/>
            <person name="Hatakeyama M."/>
            <person name="Paape T."/>
            <person name="Ng C.H."/>
            <person name="Ang C.C."/>
            <person name="Tnah L.H."/>
            <person name="Lee C.T."/>
            <person name="Nishiyama T."/>
            <person name="Sese J."/>
            <person name="O'Brien M.J."/>
            <person name="Copetti D."/>
            <person name="Mohd Noor M.I."/>
            <person name="Ong R.C."/>
            <person name="Putra M."/>
            <person name="Sireger I.Z."/>
            <person name="Indrioko S."/>
            <person name="Kosugi Y."/>
            <person name="Izuno A."/>
            <person name="Isagi Y."/>
            <person name="Lee S.L."/>
            <person name="Shimizu K.K."/>
        </authorList>
    </citation>
    <scope>NUCLEOTIDE SEQUENCE [LARGE SCALE GENOMIC DNA]</scope>
    <source>
        <strain evidence="1">214</strain>
    </source>
</reference>
<gene>
    <name evidence="1" type="ORF">SLEP1_g18290</name>
</gene>
<accession>A0AAV5IX17</accession>
<name>A0AAV5IX17_9ROSI</name>